<keyword evidence="1 2" id="KW-0597">Phosphoprotein</keyword>
<evidence type="ECO:0000256" key="1">
    <source>
        <dbReference type="ARBA" id="ARBA00022553"/>
    </source>
</evidence>
<organism evidence="4 5">
    <name type="scientific">Archangium gephyra</name>
    <dbReference type="NCBI Taxonomy" id="48"/>
    <lineage>
        <taxon>Bacteria</taxon>
        <taxon>Pseudomonadati</taxon>
        <taxon>Myxococcota</taxon>
        <taxon>Myxococcia</taxon>
        <taxon>Myxococcales</taxon>
        <taxon>Cystobacterineae</taxon>
        <taxon>Archangiaceae</taxon>
        <taxon>Archangium</taxon>
    </lineage>
</organism>
<name>A0A2W5T779_9BACT</name>
<dbReference type="Proteomes" id="UP000249061">
    <property type="component" value="Unassembled WGS sequence"/>
</dbReference>
<dbReference type="GO" id="GO:0000160">
    <property type="term" value="P:phosphorelay signal transduction system"/>
    <property type="evidence" value="ECO:0007669"/>
    <property type="project" value="InterPro"/>
</dbReference>
<dbReference type="InterPro" id="IPR025497">
    <property type="entry name" value="PatA-like_N"/>
</dbReference>
<dbReference type="EMBL" id="QFQP01000032">
    <property type="protein sequence ID" value="PZR07335.1"/>
    <property type="molecule type" value="Genomic_DNA"/>
</dbReference>
<dbReference type="InterPro" id="IPR011006">
    <property type="entry name" value="CheY-like_superfamily"/>
</dbReference>
<evidence type="ECO:0000313" key="5">
    <source>
        <dbReference type="Proteomes" id="UP000249061"/>
    </source>
</evidence>
<evidence type="ECO:0000313" key="4">
    <source>
        <dbReference type="EMBL" id="PZR07335.1"/>
    </source>
</evidence>
<dbReference type="SMART" id="SM00448">
    <property type="entry name" value="REC"/>
    <property type="match status" value="1"/>
</dbReference>
<dbReference type="Pfam" id="PF14332">
    <property type="entry name" value="DUF4388"/>
    <property type="match status" value="1"/>
</dbReference>
<comment type="caution">
    <text evidence="4">The sequence shown here is derived from an EMBL/GenBank/DDBJ whole genome shotgun (WGS) entry which is preliminary data.</text>
</comment>
<protein>
    <recommendedName>
        <fullName evidence="3">Response regulatory domain-containing protein</fullName>
    </recommendedName>
</protein>
<feature type="domain" description="Response regulatory" evidence="3">
    <location>
        <begin position="15"/>
        <end position="130"/>
    </location>
</feature>
<dbReference type="Pfam" id="PF00072">
    <property type="entry name" value="Response_reg"/>
    <property type="match status" value="1"/>
</dbReference>
<accession>A0A2W5T779</accession>
<sequence length="383" mass="41787">MLMTTPRTTGLPPGPFWMVDDEPELVSATVGMLSSVVGPTQIRGSTDPREVASWIERERPTALITDVRMPHVNGLELVQRLHQKWGPVPVVVMTAFPTAQVDQDARAGRFAYLPKPFTFQALRETLTRICAQPAPSAFSGAIAVSMLGEVVQLYGLANRTGTLLVNSDAGVGEVGFDSGRVVDARAGERVGVEAFNEILSWTSGGFSWSTAAPAARTITTGLSELLIDAYRLSDEKSAGVTTSDDDDLGLSAFDELERAPVARDNNVRDNLSRLERVDGFLGAALYDIDAGVCVSAVDAGAGEVERVVAGHVELLEAKRRTISKMQLEDQLEDIVITLGRQYHLLRLCRRRPQLFFFLTLDRSRANLAMARYLLSDVERDIVL</sequence>
<dbReference type="InterPro" id="IPR050595">
    <property type="entry name" value="Bact_response_regulator"/>
</dbReference>
<dbReference type="PROSITE" id="PS50110">
    <property type="entry name" value="RESPONSE_REGULATORY"/>
    <property type="match status" value="1"/>
</dbReference>
<dbReference type="PANTHER" id="PTHR44591">
    <property type="entry name" value="STRESS RESPONSE REGULATOR PROTEIN 1"/>
    <property type="match status" value="1"/>
</dbReference>
<dbReference type="PANTHER" id="PTHR44591:SF3">
    <property type="entry name" value="RESPONSE REGULATORY DOMAIN-CONTAINING PROTEIN"/>
    <property type="match status" value="1"/>
</dbReference>
<evidence type="ECO:0000259" key="3">
    <source>
        <dbReference type="PROSITE" id="PS50110"/>
    </source>
</evidence>
<dbReference type="InterPro" id="IPR001789">
    <property type="entry name" value="Sig_transdc_resp-reg_receiver"/>
</dbReference>
<dbReference type="SUPFAM" id="SSF52172">
    <property type="entry name" value="CheY-like"/>
    <property type="match status" value="1"/>
</dbReference>
<dbReference type="Gene3D" id="3.40.50.2300">
    <property type="match status" value="1"/>
</dbReference>
<dbReference type="AlphaFoldDB" id="A0A2W5T779"/>
<feature type="modified residue" description="4-aspartylphosphate" evidence="2">
    <location>
        <position position="66"/>
    </location>
</feature>
<reference evidence="4 5" key="1">
    <citation type="submission" date="2017-08" db="EMBL/GenBank/DDBJ databases">
        <title>Infants hospitalized years apart are colonized by the same room-sourced microbial strains.</title>
        <authorList>
            <person name="Brooks B."/>
            <person name="Olm M.R."/>
            <person name="Firek B.A."/>
            <person name="Baker R."/>
            <person name="Thomas B.C."/>
            <person name="Morowitz M.J."/>
            <person name="Banfield J.F."/>
        </authorList>
    </citation>
    <scope>NUCLEOTIDE SEQUENCE [LARGE SCALE GENOMIC DNA]</scope>
    <source>
        <strain evidence="4">S2_003_000_R2_14</strain>
    </source>
</reference>
<evidence type="ECO:0000256" key="2">
    <source>
        <dbReference type="PROSITE-ProRule" id="PRU00169"/>
    </source>
</evidence>
<gene>
    <name evidence="4" type="ORF">DI536_28200</name>
</gene>
<proteinExistence type="predicted"/>